<evidence type="ECO:0000313" key="3">
    <source>
        <dbReference type="EMBL" id="CAD5328593.1"/>
    </source>
</evidence>
<reference evidence="4" key="2">
    <citation type="submission" date="2016-03" db="EMBL/GenBank/DDBJ databases">
        <title>Full-length assembly of Arabidopsis thaliana Ler reveals the complement of translocations and inversions.</title>
        <authorList>
            <person name="Zapata L."/>
            <person name="Schneeberger K."/>
            <person name="Ossowski S."/>
        </authorList>
    </citation>
    <scope>NUCLEOTIDE SEQUENCE [LARGE SCALE GENOMIC DNA]</scope>
    <source>
        <tissue evidence="4">Leaf</tissue>
    </source>
</reference>
<feature type="domain" description="F-box" evidence="2">
    <location>
        <begin position="36"/>
        <end position="75"/>
    </location>
</feature>
<dbReference type="SMART" id="SM00256">
    <property type="entry name" value="FBOX"/>
    <property type="match status" value="1"/>
</dbReference>
<dbReference type="InterPro" id="IPR017451">
    <property type="entry name" value="F-box-assoc_interact_dom"/>
</dbReference>
<feature type="compositionally biased region" description="Acidic residues" evidence="1">
    <location>
        <begin position="1"/>
        <end position="12"/>
    </location>
</feature>
<dbReference type="Pfam" id="PF00646">
    <property type="entry name" value="F-box"/>
    <property type="match status" value="1"/>
</dbReference>
<dbReference type="Proteomes" id="UP000516314">
    <property type="component" value="Chromosome 4"/>
</dbReference>
<proteinExistence type="predicted"/>
<reference evidence="3 6" key="3">
    <citation type="submission" date="2020-09" db="EMBL/GenBank/DDBJ databases">
        <authorList>
            <person name="Ashkenazy H."/>
        </authorList>
    </citation>
    <scope>NUCLEOTIDE SEQUENCE [LARGE SCALE GENOMIC DNA]</scope>
    <source>
        <strain evidence="6">cv. Cdm-0</strain>
    </source>
</reference>
<organism evidence="4 5">
    <name type="scientific">Arabidopsis thaliana</name>
    <name type="common">Mouse-ear cress</name>
    <dbReference type="NCBI Taxonomy" id="3702"/>
    <lineage>
        <taxon>Eukaryota</taxon>
        <taxon>Viridiplantae</taxon>
        <taxon>Streptophyta</taxon>
        <taxon>Embryophyta</taxon>
        <taxon>Tracheophyta</taxon>
        <taxon>Spermatophyta</taxon>
        <taxon>Magnoliopsida</taxon>
        <taxon>eudicotyledons</taxon>
        <taxon>Gunneridae</taxon>
        <taxon>Pentapetalae</taxon>
        <taxon>rosids</taxon>
        <taxon>malvids</taxon>
        <taxon>Brassicales</taxon>
        <taxon>Brassicaceae</taxon>
        <taxon>Camelineae</taxon>
        <taxon>Arabidopsis</taxon>
    </lineage>
</organism>
<evidence type="ECO:0000313" key="6">
    <source>
        <dbReference type="Proteomes" id="UP000516314"/>
    </source>
</evidence>
<evidence type="ECO:0000313" key="5">
    <source>
        <dbReference type="Proteomes" id="UP000078284"/>
    </source>
</evidence>
<protein>
    <submittedName>
        <fullName evidence="3">(thale cress) hypothetical protein</fullName>
    </submittedName>
</protein>
<evidence type="ECO:0000259" key="2">
    <source>
        <dbReference type="SMART" id="SM00256"/>
    </source>
</evidence>
<gene>
    <name evidence="4" type="ordered locus">AXX17_At4g24600</name>
    <name evidence="3" type="ORF">AT9943_LOCUS16233</name>
</gene>
<dbReference type="Pfam" id="PF08268">
    <property type="entry name" value="FBA_3"/>
    <property type="match status" value="1"/>
</dbReference>
<reference evidence="5" key="1">
    <citation type="journal article" date="2016" name="Proc. Natl. Acad. Sci. U.S.A.">
        <title>Chromosome-level assembly of Arabidopsis thaliana Ler reveals the extent of translocation and inversion polymorphisms.</title>
        <authorList>
            <person name="Zapata L."/>
            <person name="Ding J."/>
            <person name="Willing E.M."/>
            <person name="Hartwig B."/>
            <person name="Bezdan D."/>
            <person name="Jiao W.B."/>
            <person name="Patel V."/>
            <person name="Velikkakam James G."/>
            <person name="Koornneef M."/>
            <person name="Ossowski S."/>
            <person name="Schneeberger K."/>
        </authorList>
    </citation>
    <scope>NUCLEOTIDE SEQUENCE [LARGE SCALE GENOMIC DNA]</scope>
    <source>
        <strain evidence="5">cv. Landsberg erecta</strain>
    </source>
</reference>
<dbReference type="PANTHER" id="PTHR31111">
    <property type="entry name" value="BNAA05G37150D PROTEIN-RELATED"/>
    <property type="match status" value="1"/>
</dbReference>
<dbReference type="InterPro" id="IPR013187">
    <property type="entry name" value="F-box-assoc_dom_typ3"/>
</dbReference>
<dbReference type="RefSeq" id="NP_193856.1">
    <property type="nucleotide sequence ID" value="NM_118243.1"/>
</dbReference>
<dbReference type="Proteomes" id="UP000078284">
    <property type="component" value="Chromosome 4"/>
</dbReference>
<dbReference type="SUPFAM" id="SSF81383">
    <property type="entry name" value="F-box domain"/>
    <property type="match status" value="1"/>
</dbReference>
<dbReference type="EMBL" id="LR881469">
    <property type="protein sequence ID" value="CAD5328593.1"/>
    <property type="molecule type" value="Genomic_DNA"/>
</dbReference>
<dbReference type="InterPro" id="IPR001810">
    <property type="entry name" value="F-box_dom"/>
</dbReference>
<evidence type="ECO:0000256" key="1">
    <source>
        <dbReference type="SAM" id="MobiDB-lite"/>
    </source>
</evidence>
<dbReference type="OMA" id="NHNESLM"/>
<name>A0A178V138_ARATH</name>
<feature type="compositionally biased region" description="Basic and acidic residues" evidence="1">
    <location>
        <begin position="16"/>
        <end position="25"/>
    </location>
</feature>
<dbReference type="KEGG" id="ath:AT4G21240"/>
<dbReference type="PANTHER" id="PTHR31111:SF43">
    <property type="entry name" value="F-BOX ASSOCIATED UBIQUITINATION EFFECTOR FAMILY PROTEIN"/>
    <property type="match status" value="1"/>
</dbReference>
<feature type="region of interest" description="Disordered" evidence="1">
    <location>
        <begin position="1"/>
        <end position="25"/>
    </location>
</feature>
<dbReference type="InterPro" id="IPR036047">
    <property type="entry name" value="F-box-like_dom_sf"/>
</dbReference>
<dbReference type="AlphaFoldDB" id="A0A178V138"/>
<dbReference type="SMR" id="A0A178V138"/>
<accession>A0A178V138</accession>
<sequence>MDRREEEEEETGYGEKGTRNQSKEDESRLGKIFELIPLDMIPDILLRLPAKSAVRFRIVSKLWLSITTRPYFIRSFAFPSSTRLCLMACVKARDMRLFISLHQHDDGSYAHVDRCEIKSPKHDYYNPSSESVNGLVCFGDFYNIVVWNPSMRQHVTLPEPKPHSTVRYFIRSCLGYDPVEDKYKVLSISGYHNGNHDPLVFTLGPQESWRVIQNSPLDIPLPTGGSRVGTCINGHVYYEAQIRFKVDDIFNFENILMSFDVRYEKFNTIKKPADPTLRNFMLNYQGKLAWFCSDYSSIRFWVLDDGDKQEWSLKNFILPFPISPEIDPIFECRVMLTGVTHDTGEFIFINATMCDAFCVLYYDPKSGSERRIEYEGIGDREFCINTGILECKRFTIDWFPNHNESLMSLVNVLKKAD</sequence>
<evidence type="ECO:0000313" key="4">
    <source>
        <dbReference type="EMBL" id="OAO99898.1"/>
    </source>
</evidence>
<dbReference type="ExpressionAtlas" id="A0A178V138">
    <property type="expression patterns" value="baseline and differential"/>
</dbReference>
<dbReference type="EMBL" id="LUHQ01000004">
    <property type="protein sequence ID" value="OAO99898.1"/>
    <property type="molecule type" value="Genomic_DNA"/>
</dbReference>
<dbReference type="NCBIfam" id="TIGR01640">
    <property type="entry name" value="F_box_assoc_1"/>
    <property type="match status" value="1"/>
</dbReference>